<keyword evidence="8" id="KW-1185">Reference proteome</keyword>
<dbReference type="HAMAP" id="MF_01609">
    <property type="entry name" value="Glu_cys_ligase_2"/>
    <property type="match status" value="1"/>
</dbReference>
<dbReference type="AlphaFoldDB" id="A0A4Y3R5W2"/>
<comment type="catalytic activity">
    <reaction evidence="4 5">
        <text>L-cysteine + L-glutamate + ATP = gamma-L-glutamyl-L-cysteine + ADP + phosphate + H(+)</text>
        <dbReference type="Rhea" id="RHEA:13285"/>
        <dbReference type="ChEBI" id="CHEBI:15378"/>
        <dbReference type="ChEBI" id="CHEBI:29985"/>
        <dbReference type="ChEBI" id="CHEBI:30616"/>
        <dbReference type="ChEBI" id="CHEBI:35235"/>
        <dbReference type="ChEBI" id="CHEBI:43474"/>
        <dbReference type="ChEBI" id="CHEBI:58173"/>
        <dbReference type="ChEBI" id="CHEBI:456216"/>
        <dbReference type="EC" id="6.3.2.2"/>
    </reaction>
</comment>
<feature type="region of interest" description="Disordered" evidence="6">
    <location>
        <begin position="1"/>
        <end position="30"/>
    </location>
</feature>
<dbReference type="RefSeq" id="WP_086815718.1">
    <property type="nucleotide sequence ID" value="NZ_BJMM01000019.1"/>
</dbReference>
<dbReference type="Pfam" id="PF04107">
    <property type="entry name" value="GCS2"/>
    <property type="match status" value="1"/>
</dbReference>
<dbReference type="InterPro" id="IPR006336">
    <property type="entry name" value="GCS2"/>
</dbReference>
<accession>A0A4Y3R5W2</accession>
<gene>
    <name evidence="7" type="primary">ybdK_1</name>
    <name evidence="7" type="ORF">SCA03_38610</name>
</gene>
<dbReference type="PANTHER" id="PTHR36510">
    <property type="entry name" value="GLUTAMATE--CYSTEINE LIGASE 2-RELATED"/>
    <property type="match status" value="1"/>
</dbReference>
<feature type="compositionally biased region" description="Gly residues" evidence="6">
    <location>
        <begin position="21"/>
        <end position="30"/>
    </location>
</feature>
<keyword evidence="3 5" id="KW-0067">ATP-binding</keyword>
<dbReference type="GO" id="GO:0042398">
    <property type="term" value="P:modified amino acid biosynthetic process"/>
    <property type="evidence" value="ECO:0007669"/>
    <property type="project" value="InterPro"/>
</dbReference>
<dbReference type="GO" id="GO:0004357">
    <property type="term" value="F:glutamate-cysteine ligase activity"/>
    <property type="evidence" value="ECO:0007669"/>
    <property type="project" value="UniProtKB-EC"/>
</dbReference>
<dbReference type="InterPro" id="IPR050141">
    <property type="entry name" value="GCL_type2/YbdK_subfam"/>
</dbReference>
<evidence type="ECO:0000313" key="8">
    <source>
        <dbReference type="Proteomes" id="UP000319210"/>
    </source>
</evidence>
<organism evidence="7 8">
    <name type="scientific">Streptomyces cacaoi</name>
    <dbReference type="NCBI Taxonomy" id="1898"/>
    <lineage>
        <taxon>Bacteria</taxon>
        <taxon>Bacillati</taxon>
        <taxon>Actinomycetota</taxon>
        <taxon>Actinomycetes</taxon>
        <taxon>Kitasatosporales</taxon>
        <taxon>Streptomycetaceae</taxon>
        <taxon>Streptomyces</taxon>
    </lineage>
</organism>
<evidence type="ECO:0000256" key="3">
    <source>
        <dbReference type="ARBA" id="ARBA00022840"/>
    </source>
</evidence>
<comment type="function">
    <text evidence="5">ATP-dependent carboxylate-amine ligase which exhibits weak glutamate--cysteine ligase activity.</text>
</comment>
<evidence type="ECO:0000256" key="4">
    <source>
        <dbReference type="ARBA" id="ARBA00048819"/>
    </source>
</evidence>
<dbReference type="NCBIfam" id="NF010041">
    <property type="entry name" value="PRK13517.1-1"/>
    <property type="match status" value="1"/>
</dbReference>
<reference evidence="7 8" key="1">
    <citation type="submission" date="2019-06" db="EMBL/GenBank/DDBJ databases">
        <title>Whole genome shotgun sequence of Streptomyces cacaoi subsp. cacaoi NBRC 12748.</title>
        <authorList>
            <person name="Hosoyama A."/>
            <person name="Uohara A."/>
            <person name="Ohji S."/>
            <person name="Ichikawa N."/>
        </authorList>
    </citation>
    <scope>NUCLEOTIDE SEQUENCE [LARGE SCALE GENOMIC DNA]</scope>
    <source>
        <strain evidence="7 8">NBRC 12748</strain>
    </source>
</reference>
<keyword evidence="2 5" id="KW-0547">Nucleotide-binding</keyword>
<protein>
    <recommendedName>
        <fullName evidence="5">Putative glutamate--cysteine ligase 2</fullName>
        <ecNumber evidence="5">6.3.2.2</ecNumber>
    </recommendedName>
    <alternativeName>
        <fullName evidence="5">Gamma-glutamylcysteine synthetase 2</fullName>
        <shortName evidence="5">GCS 2</shortName>
        <shortName evidence="5">Gamma-GCS 2</shortName>
    </alternativeName>
</protein>
<sequence>MAEAAAPAQRTGAWDGRAGTCDGGGPGDGRTVGVEEEFLLAEAGGRLAPRAGEVLAAAAAGPRLPPGVRLQRELPACQVEAATGVCTGMSELGDHLRAARRALAAAARRSGLLLLSTGTPPGPVSGLRLTSGERYQRTAEIYAGAVRDYVSCGCHVHIGVPDRETAVAVVNHLRPWLPTLLALSANSPFHQGRDTGYDSWRAVLKSRFPVSGTPPYCASAAEYDAALDRLVDCGVLADRRQTFWLVRPSERFPTVELRVADAVPGTEDAVLQAALSRALVRTALTAVRQGHEARPVDDRVAAAALWSAARYGVPGTAVHPVEQRRMPATERVRELFALVAPALEQAGDLAPARAALARLLRAGTGAHRQRAAAAHDPVSRPVSCPVPGSASAGPP</sequence>
<dbReference type="InterPro" id="IPR014746">
    <property type="entry name" value="Gln_synth/guanido_kin_cat_dom"/>
</dbReference>
<feature type="region of interest" description="Disordered" evidence="6">
    <location>
        <begin position="368"/>
        <end position="395"/>
    </location>
</feature>
<dbReference type="GO" id="GO:0005524">
    <property type="term" value="F:ATP binding"/>
    <property type="evidence" value="ECO:0007669"/>
    <property type="project" value="UniProtKB-KW"/>
</dbReference>
<keyword evidence="1 5" id="KW-0436">Ligase</keyword>
<proteinExistence type="inferred from homology"/>
<evidence type="ECO:0000256" key="2">
    <source>
        <dbReference type="ARBA" id="ARBA00022741"/>
    </source>
</evidence>
<dbReference type="EMBL" id="BJMM01000019">
    <property type="protein sequence ID" value="GEB51310.1"/>
    <property type="molecule type" value="Genomic_DNA"/>
</dbReference>
<dbReference type="Gene3D" id="3.30.590.20">
    <property type="match status" value="1"/>
</dbReference>
<dbReference type="OrthoDB" id="9803842at2"/>
<comment type="caution">
    <text evidence="7">The sequence shown here is derived from an EMBL/GenBank/DDBJ whole genome shotgun (WGS) entry which is preliminary data.</text>
</comment>
<evidence type="ECO:0000256" key="1">
    <source>
        <dbReference type="ARBA" id="ARBA00022598"/>
    </source>
</evidence>
<dbReference type="InterPro" id="IPR011793">
    <property type="entry name" value="YbdK"/>
</dbReference>
<dbReference type="EC" id="6.3.2.2" evidence="5"/>
<evidence type="ECO:0000313" key="7">
    <source>
        <dbReference type="EMBL" id="GEB51310.1"/>
    </source>
</evidence>
<dbReference type="NCBIfam" id="TIGR02050">
    <property type="entry name" value="gshA_cyan_rel"/>
    <property type="match status" value="1"/>
</dbReference>
<dbReference type="PANTHER" id="PTHR36510:SF1">
    <property type="entry name" value="GLUTAMATE--CYSTEINE LIGASE 2-RELATED"/>
    <property type="match status" value="1"/>
</dbReference>
<dbReference type="SUPFAM" id="SSF55931">
    <property type="entry name" value="Glutamine synthetase/guanido kinase"/>
    <property type="match status" value="1"/>
</dbReference>
<name>A0A4Y3R5W2_STRCI</name>
<comment type="similarity">
    <text evidence="5">Belongs to the glutamate--cysteine ligase type 2 family. YbdK subfamily.</text>
</comment>
<evidence type="ECO:0000256" key="6">
    <source>
        <dbReference type="SAM" id="MobiDB-lite"/>
    </source>
</evidence>
<dbReference type="Proteomes" id="UP000319210">
    <property type="component" value="Unassembled WGS sequence"/>
</dbReference>
<evidence type="ECO:0000256" key="5">
    <source>
        <dbReference type="HAMAP-Rule" id="MF_01609"/>
    </source>
</evidence>